<gene>
    <name evidence="2" type="ORF">AGERDE_LOCUS9739</name>
</gene>
<feature type="region of interest" description="Disordered" evidence="1">
    <location>
        <begin position="578"/>
        <end position="619"/>
    </location>
</feature>
<feature type="compositionally biased region" description="Polar residues" evidence="1">
    <location>
        <begin position="367"/>
        <end position="378"/>
    </location>
</feature>
<dbReference type="AlphaFoldDB" id="A0A9N9CT23"/>
<reference evidence="2" key="1">
    <citation type="submission" date="2021-06" db="EMBL/GenBank/DDBJ databases">
        <authorList>
            <person name="Kallberg Y."/>
            <person name="Tangrot J."/>
            <person name="Rosling A."/>
        </authorList>
    </citation>
    <scope>NUCLEOTIDE SEQUENCE</scope>
    <source>
        <strain evidence="2">MT106</strain>
    </source>
</reference>
<dbReference type="EMBL" id="CAJVPL010002568">
    <property type="protein sequence ID" value="CAG8614054.1"/>
    <property type="molecule type" value="Genomic_DNA"/>
</dbReference>
<evidence type="ECO:0000313" key="3">
    <source>
        <dbReference type="Proteomes" id="UP000789831"/>
    </source>
</evidence>
<sequence length="748" mass="83749">MAKTALTTTKKTDSQSHDEAHAFKSQFEEINLILAKWTEYSTSSRANYHYSNNNISGSNSNHHHRFQGGRGAANITTSQLPLLTTTQTTSQRRISHDSPIFTHSRTGSYPTFTTPRQRVLRHQRSSSSLSGISQFHHLTNNHNHVQPHHQYQQNSSRSSLNYDNIHAQESNDFLLDYHLSDSKSVGNGDRLLWEPLSTTTLHPGDVVYNNDSFIPMPKNHHHPAYSHEISYSPPSLLNDDELLQKQLQLQAQKDLLDNAIAANRKLMNETTHGQLSSSPSSSLSQPLCDISSKYNQTANTNLSSSRKTSLMNFPISGSSHLSPYPDVNNQGEAGTMRKDYQKSSGRSTPNSSLSSSNPSSSGFSLFAQSPTFSLNPNNGPHRKQNSVNSHQNHNDNFSSFGAFPLTPVSTPPNDDEDGYFSSSYFSNKSGCTMLNTPICTISRGPIISSPVQESEEESFSWNIVNKNDEEASSSEPFDQQKSYSSAPGDVELDRYHARSAALNRSRIEKESLSNLDRFSHNRSSRISTSTPSSSTLDGLPASSSIMGRRYSESFLRLAFGNSLPTHQEIQDNNQHLSSLLDEGFGNGTGENQKQHSYQQLNRENSYTNDDKSKRSKPSFYYDNPYYLKDSTSTFFTDINDSNTTNSNSNLMRTLCTSGLKTTMKMRNPPPQQEKQEQNPVENMLPMFYYEQKSGGNDDISIDSQQLLASYGIQPPPQQQHQHYPQRHRRHASMNSSTNNLRLGLEVVV</sequence>
<dbReference type="Proteomes" id="UP000789831">
    <property type="component" value="Unassembled WGS sequence"/>
</dbReference>
<feature type="compositionally biased region" description="Polar residues" evidence="1">
    <location>
        <begin position="473"/>
        <end position="485"/>
    </location>
</feature>
<feature type="region of interest" description="Disordered" evidence="1">
    <location>
        <begin position="469"/>
        <end position="490"/>
    </location>
</feature>
<proteinExistence type="predicted"/>
<comment type="caution">
    <text evidence="2">The sequence shown here is derived from an EMBL/GenBank/DDBJ whole genome shotgun (WGS) entry which is preliminary data.</text>
</comment>
<name>A0A9N9CT23_9GLOM</name>
<feature type="compositionally biased region" description="Low complexity" evidence="1">
    <location>
        <begin position="343"/>
        <end position="366"/>
    </location>
</feature>
<feature type="region of interest" description="Disordered" evidence="1">
    <location>
        <begin position="714"/>
        <end position="736"/>
    </location>
</feature>
<organism evidence="2 3">
    <name type="scientific">Ambispora gerdemannii</name>
    <dbReference type="NCBI Taxonomy" id="144530"/>
    <lineage>
        <taxon>Eukaryota</taxon>
        <taxon>Fungi</taxon>
        <taxon>Fungi incertae sedis</taxon>
        <taxon>Mucoromycota</taxon>
        <taxon>Glomeromycotina</taxon>
        <taxon>Glomeromycetes</taxon>
        <taxon>Archaeosporales</taxon>
        <taxon>Ambisporaceae</taxon>
        <taxon>Ambispora</taxon>
    </lineage>
</organism>
<feature type="region of interest" description="Disordered" evidence="1">
    <location>
        <begin position="517"/>
        <end position="540"/>
    </location>
</feature>
<evidence type="ECO:0000256" key="1">
    <source>
        <dbReference type="SAM" id="MobiDB-lite"/>
    </source>
</evidence>
<evidence type="ECO:0000313" key="2">
    <source>
        <dbReference type="EMBL" id="CAG8614054.1"/>
    </source>
</evidence>
<feature type="compositionally biased region" description="Polar residues" evidence="1">
    <location>
        <begin position="311"/>
        <end position="332"/>
    </location>
</feature>
<dbReference type="OrthoDB" id="10500177at2759"/>
<feature type="region of interest" description="Disordered" evidence="1">
    <location>
        <begin position="311"/>
        <end position="415"/>
    </location>
</feature>
<feature type="compositionally biased region" description="Polar residues" evidence="1">
    <location>
        <begin position="589"/>
        <end position="607"/>
    </location>
</feature>
<feature type="compositionally biased region" description="Polar residues" evidence="1">
    <location>
        <begin position="385"/>
        <end position="399"/>
    </location>
</feature>
<keyword evidence="3" id="KW-1185">Reference proteome</keyword>
<feature type="compositionally biased region" description="Low complexity" evidence="1">
    <location>
        <begin position="524"/>
        <end position="535"/>
    </location>
</feature>
<protein>
    <submittedName>
        <fullName evidence="2">8141_t:CDS:1</fullName>
    </submittedName>
</protein>
<accession>A0A9N9CT23</accession>